<dbReference type="PROSITE" id="PS51318">
    <property type="entry name" value="TAT"/>
    <property type="match status" value="1"/>
</dbReference>
<evidence type="ECO:0000256" key="2">
    <source>
        <dbReference type="SAM" id="SignalP"/>
    </source>
</evidence>
<protein>
    <recommendedName>
        <fullName evidence="5">Porin</fullName>
    </recommendedName>
</protein>
<gene>
    <name evidence="3" type="ORF">PZ740_13800</name>
</gene>
<keyword evidence="1" id="KW-0175">Coiled coil</keyword>
<name>A0AAP3XSY5_9PROT</name>
<evidence type="ECO:0008006" key="5">
    <source>
        <dbReference type="Google" id="ProtNLM"/>
    </source>
</evidence>
<keyword evidence="2" id="KW-0732">Signal</keyword>
<dbReference type="InterPro" id="IPR006311">
    <property type="entry name" value="TAT_signal"/>
</dbReference>
<feature type="chain" id="PRO_5042812341" description="Porin" evidence="2">
    <location>
        <begin position="30"/>
        <end position="424"/>
    </location>
</feature>
<keyword evidence="4" id="KW-1185">Reference proteome</keyword>
<dbReference type="Proteomes" id="UP001301140">
    <property type="component" value="Unassembled WGS sequence"/>
</dbReference>
<dbReference type="Gene3D" id="2.40.160.10">
    <property type="entry name" value="Porin"/>
    <property type="match status" value="1"/>
</dbReference>
<dbReference type="InterPro" id="IPR023614">
    <property type="entry name" value="Porin_dom_sf"/>
</dbReference>
<feature type="signal peptide" evidence="2">
    <location>
        <begin position="1"/>
        <end position="29"/>
    </location>
</feature>
<evidence type="ECO:0000313" key="4">
    <source>
        <dbReference type="Proteomes" id="UP001301140"/>
    </source>
</evidence>
<feature type="coiled-coil region" evidence="1">
    <location>
        <begin position="30"/>
        <end position="71"/>
    </location>
</feature>
<dbReference type="EMBL" id="JARGEQ010000135">
    <property type="protein sequence ID" value="MDF1587457.1"/>
    <property type="molecule type" value="Genomic_DNA"/>
</dbReference>
<evidence type="ECO:0000256" key="1">
    <source>
        <dbReference type="SAM" id="Coils"/>
    </source>
</evidence>
<dbReference type="SUPFAM" id="SSF56935">
    <property type="entry name" value="Porins"/>
    <property type="match status" value="1"/>
</dbReference>
<dbReference type="AlphaFoldDB" id="A0AAP3XSY5"/>
<evidence type="ECO:0000313" key="3">
    <source>
        <dbReference type="EMBL" id="MDF1587457.1"/>
    </source>
</evidence>
<reference evidence="3 4" key="1">
    <citation type="submission" date="2023-03" db="EMBL/GenBank/DDBJ databases">
        <title>YIM 152171 draft genome.</title>
        <authorList>
            <person name="Yang Z."/>
        </authorList>
    </citation>
    <scope>NUCLEOTIDE SEQUENCE [LARGE SCALE GENOMIC DNA]</scope>
    <source>
        <strain evidence="3 4">YIM 152171</strain>
    </source>
</reference>
<sequence>MSRPSGTRTLLAGTACALALLALPATPRAQEALADQLAELRRVIEAQQATISRQQDMLDTLSGRINEVEAAAPVAAARAEADPVVTSGQERIQLAISGQVNRMINVANDGDDTKIYNLDNDNSSSRLRFVGTGQVTDELEVGTVIEVELESNASGKVSQDNEDTGSASFNDRKVELVFDHKRYGKVSLGQGDTASNGTAEVDLSGTTVIGYSSVADVAGGLRFFDDNADELSDVSVSDVFSNHDGLSRRDRIRYDTPSLAGFKLSADLISDQRWSSGLRWSGDFGSFKAAAAAGYSDPGDDSDYIVDGSASVLHVPTGLNLTVSSGTKESNEGDDPYNIYAKAGWIADLVSFGPTAFSVDYAYSENNIDEGDEGHSAGFQAVQNFSDYGTELYAGFRWYDYDAARANLDAETITVFTVGSRVKF</sequence>
<dbReference type="RefSeq" id="WP_327789881.1">
    <property type="nucleotide sequence ID" value="NZ_JARGEQ010000135.1"/>
</dbReference>
<comment type="caution">
    <text evidence="3">The sequence shown here is derived from an EMBL/GenBank/DDBJ whole genome shotgun (WGS) entry which is preliminary data.</text>
</comment>
<organism evidence="3 4">
    <name type="scientific">Marinimicrococcus flavescens</name>
    <dbReference type="NCBI Taxonomy" id="3031815"/>
    <lineage>
        <taxon>Bacteria</taxon>
        <taxon>Pseudomonadati</taxon>
        <taxon>Pseudomonadota</taxon>
        <taxon>Alphaproteobacteria</taxon>
        <taxon>Geminicoccales</taxon>
        <taxon>Geminicoccaceae</taxon>
        <taxon>Marinimicrococcus</taxon>
    </lineage>
</organism>
<proteinExistence type="predicted"/>
<accession>A0AAP3XSY5</accession>